<accession>A0A4R2R791</accession>
<proteinExistence type="predicted"/>
<dbReference type="Proteomes" id="UP000295050">
    <property type="component" value="Unassembled WGS sequence"/>
</dbReference>
<dbReference type="AlphaFoldDB" id="A0A4R2R791"/>
<name>A0A4R2R791_9RHOB</name>
<comment type="caution">
    <text evidence="2">The sequence shown here is derived from an EMBL/GenBank/DDBJ whole genome shotgun (WGS) entry which is preliminary data.</text>
</comment>
<sequence length="123" mass="13241">MTSDRRTPDSAFVWVWLPGQTEAVVAGRITSEGGRYAFNYGASYLDRANAIPLYTPELPLQRGRIDPPPNMEMASCLRDGSPDAWGRTGDLRVPLLCDGLLQGGSSTAADRRSGSACGPGRLR</sequence>
<gene>
    <name evidence="2" type="ORF">EV663_12510</name>
</gene>
<organism evidence="2 3">
    <name type="scientific">Rhodovulum bhavnagarense</name>
    <dbReference type="NCBI Taxonomy" id="992286"/>
    <lineage>
        <taxon>Bacteria</taxon>
        <taxon>Pseudomonadati</taxon>
        <taxon>Pseudomonadota</taxon>
        <taxon>Alphaproteobacteria</taxon>
        <taxon>Rhodobacterales</taxon>
        <taxon>Paracoccaceae</taxon>
        <taxon>Rhodovulum</taxon>
    </lineage>
</organism>
<evidence type="ECO:0000313" key="2">
    <source>
        <dbReference type="EMBL" id="TCP58463.1"/>
    </source>
</evidence>
<keyword evidence="3" id="KW-1185">Reference proteome</keyword>
<evidence type="ECO:0000256" key="1">
    <source>
        <dbReference type="SAM" id="MobiDB-lite"/>
    </source>
</evidence>
<dbReference type="EMBL" id="SLXU01000025">
    <property type="protein sequence ID" value="TCP58463.1"/>
    <property type="molecule type" value="Genomic_DNA"/>
</dbReference>
<feature type="region of interest" description="Disordered" evidence="1">
    <location>
        <begin position="102"/>
        <end position="123"/>
    </location>
</feature>
<evidence type="ECO:0008006" key="4">
    <source>
        <dbReference type="Google" id="ProtNLM"/>
    </source>
</evidence>
<reference evidence="2 3" key="1">
    <citation type="submission" date="2019-03" db="EMBL/GenBank/DDBJ databases">
        <title>Genomic Encyclopedia of Type Strains, Phase IV (KMG-IV): sequencing the most valuable type-strain genomes for metagenomic binning, comparative biology and taxonomic classification.</title>
        <authorList>
            <person name="Goeker M."/>
        </authorList>
    </citation>
    <scope>NUCLEOTIDE SEQUENCE [LARGE SCALE GENOMIC DNA]</scope>
    <source>
        <strain evidence="2 3">DSM 24766</strain>
    </source>
</reference>
<evidence type="ECO:0000313" key="3">
    <source>
        <dbReference type="Proteomes" id="UP000295050"/>
    </source>
</evidence>
<protein>
    <recommendedName>
        <fullName evidence="4">HipA-like protein</fullName>
    </recommendedName>
</protein>